<feature type="region of interest" description="Disordered" evidence="1">
    <location>
        <begin position="56"/>
        <end position="78"/>
    </location>
</feature>
<feature type="compositionally biased region" description="Basic and acidic residues" evidence="1">
    <location>
        <begin position="56"/>
        <end position="66"/>
    </location>
</feature>
<dbReference type="Proteomes" id="UP001479290">
    <property type="component" value="Unassembled WGS sequence"/>
</dbReference>
<gene>
    <name evidence="2" type="ORF">ABG768_021362</name>
</gene>
<accession>A0AAW2AR10</accession>
<keyword evidence="3" id="KW-1185">Reference proteome</keyword>
<evidence type="ECO:0000256" key="1">
    <source>
        <dbReference type="SAM" id="MobiDB-lite"/>
    </source>
</evidence>
<dbReference type="AlphaFoldDB" id="A0AAW2AR10"/>
<evidence type="ECO:0000313" key="3">
    <source>
        <dbReference type="Proteomes" id="UP001479290"/>
    </source>
</evidence>
<comment type="caution">
    <text evidence="2">The sequence shown here is derived from an EMBL/GenBank/DDBJ whole genome shotgun (WGS) entry which is preliminary data.</text>
</comment>
<reference evidence="2 3" key="1">
    <citation type="submission" date="2024-05" db="EMBL/GenBank/DDBJ databases">
        <title>A high-quality chromosomal-level genome assembly of Topmouth culter (Culter alburnus).</title>
        <authorList>
            <person name="Zhao H."/>
        </authorList>
    </citation>
    <scope>NUCLEOTIDE SEQUENCE [LARGE SCALE GENOMIC DNA]</scope>
    <source>
        <strain evidence="2">CATC2023</strain>
        <tissue evidence="2">Muscle</tissue>
    </source>
</reference>
<organism evidence="2 3">
    <name type="scientific">Culter alburnus</name>
    <name type="common">Topmouth culter</name>
    <dbReference type="NCBI Taxonomy" id="194366"/>
    <lineage>
        <taxon>Eukaryota</taxon>
        <taxon>Metazoa</taxon>
        <taxon>Chordata</taxon>
        <taxon>Craniata</taxon>
        <taxon>Vertebrata</taxon>
        <taxon>Euteleostomi</taxon>
        <taxon>Actinopterygii</taxon>
        <taxon>Neopterygii</taxon>
        <taxon>Teleostei</taxon>
        <taxon>Ostariophysi</taxon>
        <taxon>Cypriniformes</taxon>
        <taxon>Xenocyprididae</taxon>
        <taxon>Xenocypridinae</taxon>
        <taxon>Culter</taxon>
    </lineage>
</organism>
<evidence type="ECO:0000313" key="2">
    <source>
        <dbReference type="EMBL" id="KAK9976156.1"/>
    </source>
</evidence>
<dbReference type="EMBL" id="JAWDJR010000004">
    <property type="protein sequence ID" value="KAK9976156.1"/>
    <property type="molecule type" value="Genomic_DNA"/>
</dbReference>
<name>A0AAW2AR10_CULAL</name>
<sequence>MRLLYLACIPAEHPPNPHVSSFLFSPFLLTTAAVMKHQFDPAGNLRNFCPREGRISSLDSGRKLESKGGLPKDPPSRRTLLSSVSLGSRLHWRTVLLQMSAC</sequence>
<protein>
    <submittedName>
        <fullName evidence="2">Uncharacterized protein</fullName>
    </submittedName>
</protein>
<proteinExistence type="predicted"/>